<evidence type="ECO:0000313" key="4">
    <source>
        <dbReference type="Proteomes" id="UP000253083"/>
    </source>
</evidence>
<dbReference type="EMBL" id="QNRT01000001">
    <property type="protein sequence ID" value="RBP53024.1"/>
    <property type="molecule type" value="Genomic_DNA"/>
</dbReference>
<dbReference type="InterPro" id="IPR001753">
    <property type="entry name" value="Enoyl-CoA_hydra/iso"/>
</dbReference>
<dbReference type="InterPro" id="IPR018376">
    <property type="entry name" value="Enoyl-CoA_hyd/isom_CS"/>
</dbReference>
<dbReference type="FunFam" id="3.90.226.10:FF:000066">
    <property type="entry name" value="Enoyl-CoA hydratase"/>
    <property type="match status" value="1"/>
</dbReference>
<evidence type="ECO:0000256" key="2">
    <source>
        <dbReference type="RuleBase" id="RU003707"/>
    </source>
</evidence>
<dbReference type="OrthoDB" id="9807606at2"/>
<dbReference type="PANTHER" id="PTHR42964">
    <property type="entry name" value="ENOYL-COA HYDRATASE"/>
    <property type="match status" value="1"/>
</dbReference>
<dbReference type="Gene3D" id="3.90.226.10">
    <property type="entry name" value="2-enoyl-CoA Hydratase, Chain A, domain 1"/>
    <property type="match status" value="1"/>
</dbReference>
<dbReference type="AlphaFoldDB" id="A0A395JMY4"/>
<comment type="caution">
    <text evidence="3">The sequence shown here is derived from an EMBL/GenBank/DDBJ whole genome shotgun (WGS) entry which is preliminary data.</text>
</comment>
<dbReference type="RefSeq" id="WP_113952630.1">
    <property type="nucleotide sequence ID" value="NZ_QNRT01000001.1"/>
</dbReference>
<keyword evidence="4" id="KW-1185">Reference proteome</keyword>
<dbReference type="InterPro" id="IPR051683">
    <property type="entry name" value="Enoyl-CoA_Hydratase/Isomerase"/>
</dbReference>
<dbReference type="GO" id="GO:0003824">
    <property type="term" value="F:catalytic activity"/>
    <property type="evidence" value="ECO:0007669"/>
    <property type="project" value="InterPro"/>
</dbReference>
<dbReference type="Proteomes" id="UP000253083">
    <property type="component" value="Unassembled WGS sequence"/>
</dbReference>
<dbReference type="PROSITE" id="PS00166">
    <property type="entry name" value="ENOYL_COA_HYDRATASE"/>
    <property type="match status" value="1"/>
</dbReference>
<reference evidence="3 4" key="1">
    <citation type="submission" date="2018-06" db="EMBL/GenBank/DDBJ databases">
        <title>Genomic Encyclopedia of Type Strains, Phase IV (KMG-IV): sequencing the most valuable type-strain genomes for metagenomic binning, comparative biology and taxonomic classification.</title>
        <authorList>
            <person name="Goeker M."/>
        </authorList>
    </citation>
    <scope>NUCLEOTIDE SEQUENCE [LARGE SCALE GENOMIC DNA]</scope>
    <source>
        <strain evidence="3 4">DSM 24032</strain>
    </source>
</reference>
<dbReference type="InterPro" id="IPR029045">
    <property type="entry name" value="ClpP/crotonase-like_dom_sf"/>
</dbReference>
<comment type="similarity">
    <text evidence="1 2">Belongs to the enoyl-CoA hydratase/isomerase family.</text>
</comment>
<gene>
    <name evidence="3" type="ORF">DFR28_101409</name>
</gene>
<dbReference type="Gene3D" id="1.10.12.10">
    <property type="entry name" value="Lyase 2-enoyl-coa Hydratase, Chain A, domain 2"/>
    <property type="match status" value="1"/>
</dbReference>
<dbReference type="SUPFAM" id="SSF52096">
    <property type="entry name" value="ClpP/crotonase"/>
    <property type="match status" value="1"/>
</dbReference>
<dbReference type="GO" id="GO:0008300">
    <property type="term" value="P:isoprenoid catabolic process"/>
    <property type="evidence" value="ECO:0007669"/>
    <property type="project" value="TreeGrafter"/>
</dbReference>
<name>A0A395JMY4_9GAMM</name>
<dbReference type="InterPro" id="IPR014748">
    <property type="entry name" value="Enoyl-CoA_hydra_C"/>
</dbReference>
<evidence type="ECO:0000256" key="1">
    <source>
        <dbReference type="ARBA" id="ARBA00005254"/>
    </source>
</evidence>
<organism evidence="3 4">
    <name type="scientific">Arenicella xantha</name>
    <dbReference type="NCBI Taxonomy" id="644221"/>
    <lineage>
        <taxon>Bacteria</taxon>
        <taxon>Pseudomonadati</taxon>
        <taxon>Pseudomonadota</taxon>
        <taxon>Gammaproteobacteria</taxon>
        <taxon>Arenicellales</taxon>
        <taxon>Arenicellaceae</taxon>
        <taxon>Arenicella</taxon>
    </lineage>
</organism>
<dbReference type="CDD" id="cd06558">
    <property type="entry name" value="crotonase-like"/>
    <property type="match status" value="1"/>
</dbReference>
<sequence>MSQNIQLDSDARGVATVTLNRAEKHNAFDDQIILELTELFVQLDADPTIRVVILAAAGKSFSAGADLAWMQRMASYTESENLADAKALATMLHRLNSLSKPTIAKVQGAAFGGAVGLVSCCDMAIASEHASFCLSEVKIGLLPATIAPYVIQAIGQRAARRYFLTAERFSASTATQLGLVSSTVSADQLDAHVEQLVETLLANSPAALAASKCLIDEVSNRSIDDALMNNTSARIAAIRVSPEGQEGLTAFLEKRSPNWLPK</sequence>
<accession>A0A395JMY4</accession>
<dbReference type="Pfam" id="PF00378">
    <property type="entry name" value="ECH_1"/>
    <property type="match status" value="1"/>
</dbReference>
<dbReference type="PANTHER" id="PTHR42964:SF1">
    <property type="entry name" value="POLYKETIDE BIOSYNTHESIS ENOYL-COA HYDRATASE PKSH-RELATED"/>
    <property type="match status" value="1"/>
</dbReference>
<dbReference type="InParanoid" id="A0A395JMY4"/>
<protein>
    <submittedName>
        <fullName evidence="3">Methylglutaconyl-CoA hydratase</fullName>
    </submittedName>
</protein>
<evidence type="ECO:0000313" key="3">
    <source>
        <dbReference type="EMBL" id="RBP53024.1"/>
    </source>
</evidence>
<proteinExistence type="inferred from homology"/>